<dbReference type="Pfam" id="PF00494">
    <property type="entry name" value="SQS_PSY"/>
    <property type="match status" value="1"/>
</dbReference>
<evidence type="ECO:0000313" key="3">
    <source>
        <dbReference type="Proteomes" id="UP000310158"/>
    </source>
</evidence>
<comment type="caution">
    <text evidence="2">The sequence shown here is derived from an EMBL/GenBank/DDBJ whole genome shotgun (WGS) entry which is preliminary data.</text>
</comment>
<gene>
    <name evidence="2" type="ORF">EW146_g4100</name>
</gene>
<dbReference type="InterPro" id="IPR008949">
    <property type="entry name" value="Isoprenoid_synthase_dom_sf"/>
</dbReference>
<dbReference type="AlphaFoldDB" id="A0A4S4LVQ7"/>
<feature type="region of interest" description="Disordered" evidence="1">
    <location>
        <begin position="1061"/>
        <end position="1082"/>
    </location>
</feature>
<evidence type="ECO:0000313" key="2">
    <source>
        <dbReference type="EMBL" id="THH16562.1"/>
    </source>
</evidence>
<reference evidence="2 3" key="1">
    <citation type="submission" date="2019-02" db="EMBL/GenBank/DDBJ databases">
        <title>Genome sequencing of the rare red list fungi Bondarzewia mesenterica.</title>
        <authorList>
            <person name="Buettner E."/>
            <person name="Kellner H."/>
        </authorList>
    </citation>
    <scope>NUCLEOTIDE SEQUENCE [LARGE SCALE GENOMIC DNA]</scope>
    <source>
        <strain evidence="2 3">DSM 108281</strain>
    </source>
</reference>
<protein>
    <submittedName>
        <fullName evidence="2">Uncharacterized protein</fullName>
    </submittedName>
</protein>
<feature type="compositionally biased region" description="Polar residues" evidence="1">
    <location>
        <begin position="1061"/>
        <end position="1074"/>
    </location>
</feature>
<dbReference type="Gene3D" id="1.10.600.10">
    <property type="entry name" value="Farnesyl Diphosphate Synthase"/>
    <property type="match status" value="1"/>
</dbReference>
<name>A0A4S4LVQ7_9AGAM</name>
<organism evidence="2 3">
    <name type="scientific">Bondarzewia mesenterica</name>
    <dbReference type="NCBI Taxonomy" id="1095465"/>
    <lineage>
        <taxon>Eukaryota</taxon>
        <taxon>Fungi</taxon>
        <taxon>Dikarya</taxon>
        <taxon>Basidiomycota</taxon>
        <taxon>Agaricomycotina</taxon>
        <taxon>Agaricomycetes</taxon>
        <taxon>Russulales</taxon>
        <taxon>Bondarzewiaceae</taxon>
        <taxon>Bondarzewia</taxon>
    </lineage>
</organism>
<dbReference type="OrthoDB" id="270318at2759"/>
<dbReference type="Proteomes" id="UP000310158">
    <property type="component" value="Unassembled WGS sequence"/>
</dbReference>
<accession>A0A4S4LVQ7</accession>
<dbReference type="InterPro" id="IPR002060">
    <property type="entry name" value="Squ/phyt_synthse"/>
</dbReference>
<sequence length="1212" mass="136579">MDAMSRVLEGSDESAQWMLRRGACRMTSQQSCSGVTAVTIYPSPSSMRSALRPSLLVKNAAHVLNTSGALRITGEAGARRLLSIPSGPTTGGIEDPFAYCKEFVRKHDYDAFLVSQFYPREKQNGYYAMKALYNEIALVQDSVSNVMLGKMRMQFWRDAVHSLSDGRPPKHPIALALYETSKGTKIAPYHLKRIIDARDNELDGPAHMTTDSLTAHAESTSSTLLYLFLSLLDLSSETLSHAASHLGVAQSLCILLRALPYHASKGRMVIPATITAKHGVRQEEVFRKGPTAEGIEDAVFEFATLANDHLITAREMFKETGGKVPQAAMPVFVSGVPVASYLKRLEGVNFNAFHPSLQLRDWKSLQDLPDLMDRLCVEILQLIFNELDNPASFALMSKRYYEFSQDPYVRAQYFLSHYGRIQAFYWALDSGKLMNERVIDILLSSGAHLSRYLVQTAIHHFYRTSVPFIKTPWVRNIPLSTFAYFQKVASERLGGDVSPCKNEDDGTVFSHFIKESRFPPNSRFVKLETIIEMFEKYKFIPFCTKDPIMTQFPLALAIEPRLLPLAVANGFTMDSRYRDFIFRRMFEQPSGSNNGRSEDILHNVRELCRLDSSMFISRTVAAEICMEAQANAAAYSTLKTLDSKGELRFELALVIEELIKLFVKTRSITNTTTVNALRHLYLDYPSKDPTVRLVLMVTVFSGNGSDMSPETLHAKVEALKLAPLTKRDIHNVLLSPFVDRHTNVMKYAKAHVGIRAKEVRVFLEDVAKKCLEISCKLMTENARQGKMLRSINHEYCSLEKALIAYAMEHYQVSLQDFEGHDEEVFAYFEAPLNRDLNCIHSFEEAVLSSSPSNGEESDEDEDTDQLDDDYEMDVATSVAPSTIADADGLLQGHVGQETLSQAIRQDELIPARRRRLFPLFISHFTSDMTSRLHYPEHSLHVGRWVRNEFGTRHFLTAIFLTHAVINCDHTLLPIYLPLDASPSVPITLKHFQLLARLGRVPPYALFQAIHNGAEFFMSEDDYLKGDPKIKKENTPSADLAGPSSSSLSVAQSLASISAVTSSARVRNNPTTTTPHHFGAQTPAICRGDGQVRSLKKQSNKSKVETNLQKWIYHLSALLKEEQKKYNERRKRLEKELEPGTKIRLPKACSQRLFAFDGFTKVDISAERAEEALQFLIYGSDVVDEEYSEGDDDEYQYRSRRAKRQKTAVTSVV</sequence>
<keyword evidence="3" id="KW-1185">Reference proteome</keyword>
<dbReference type="EMBL" id="SGPL01000152">
    <property type="protein sequence ID" value="THH16562.1"/>
    <property type="molecule type" value="Genomic_DNA"/>
</dbReference>
<dbReference type="SUPFAM" id="SSF48576">
    <property type="entry name" value="Terpenoid synthases"/>
    <property type="match status" value="1"/>
</dbReference>
<proteinExistence type="predicted"/>
<evidence type="ECO:0000256" key="1">
    <source>
        <dbReference type="SAM" id="MobiDB-lite"/>
    </source>
</evidence>